<gene>
    <name evidence="1" type="ORF">G2W53_026895</name>
</gene>
<evidence type="ECO:0000313" key="2">
    <source>
        <dbReference type="Proteomes" id="UP000634136"/>
    </source>
</evidence>
<keyword evidence="2" id="KW-1185">Reference proteome</keyword>
<accession>A0A834TIB8</accession>
<proteinExistence type="predicted"/>
<sequence length="204" mass="24097">MTCHTFHAITSPIPEINPLGFRNTTQSHRHDLTQLPRDDEAHSSIKYTRIPKYNVKRYFSHTCATTRLNLYLLSYFEIQSRFPIQNEFRHHSTYLPCDHKVYSSIKSTGIPKYNAKRSFSLICATTRLNFSQLALYSEQPWSYYNLPRVEECRYEELKGDDKNFPWNEIEEELDDTDAKYKPKQQLDYKRVGKGRVDPDDPCTS</sequence>
<comment type="caution">
    <text evidence="1">The sequence shown here is derived from an EMBL/GenBank/DDBJ whole genome shotgun (WGS) entry which is preliminary data.</text>
</comment>
<dbReference type="Proteomes" id="UP000634136">
    <property type="component" value="Unassembled WGS sequence"/>
</dbReference>
<organism evidence="1 2">
    <name type="scientific">Senna tora</name>
    <dbReference type="NCBI Taxonomy" id="362788"/>
    <lineage>
        <taxon>Eukaryota</taxon>
        <taxon>Viridiplantae</taxon>
        <taxon>Streptophyta</taxon>
        <taxon>Embryophyta</taxon>
        <taxon>Tracheophyta</taxon>
        <taxon>Spermatophyta</taxon>
        <taxon>Magnoliopsida</taxon>
        <taxon>eudicotyledons</taxon>
        <taxon>Gunneridae</taxon>
        <taxon>Pentapetalae</taxon>
        <taxon>rosids</taxon>
        <taxon>fabids</taxon>
        <taxon>Fabales</taxon>
        <taxon>Fabaceae</taxon>
        <taxon>Caesalpinioideae</taxon>
        <taxon>Cassia clade</taxon>
        <taxon>Senna</taxon>
    </lineage>
</organism>
<dbReference type="EMBL" id="JAAIUW010000008">
    <property type="protein sequence ID" value="KAF7821440.1"/>
    <property type="molecule type" value="Genomic_DNA"/>
</dbReference>
<dbReference type="AlphaFoldDB" id="A0A834TIB8"/>
<evidence type="ECO:0000313" key="1">
    <source>
        <dbReference type="EMBL" id="KAF7821440.1"/>
    </source>
</evidence>
<name>A0A834TIB8_9FABA</name>
<reference evidence="1" key="1">
    <citation type="submission" date="2020-09" db="EMBL/GenBank/DDBJ databases">
        <title>Genome-Enabled Discovery of Anthraquinone Biosynthesis in Senna tora.</title>
        <authorList>
            <person name="Kang S.-H."/>
            <person name="Pandey R.P."/>
            <person name="Lee C.-M."/>
            <person name="Sim J.-S."/>
            <person name="Jeong J.-T."/>
            <person name="Choi B.-S."/>
            <person name="Jung M."/>
            <person name="Ginzburg D."/>
            <person name="Zhao K."/>
            <person name="Won S.Y."/>
            <person name="Oh T.-J."/>
            <person name="Yu Y."/>
            <person name="Kim N.-H."/>
            <person name="Lee O.R."/>
            <person name="Lee T.-H."/>
            <person name="Bashyal P."/>
            <person name="Kim T.-S."/>
            <person name="Lee W.-H."/>
            <person name="Kawkins C."/>
            <person name="Kim C.-K."/>
            <person name="Kim J.S."/>
            <person name="Ahn B.O."/>
            <person name="Rhee S.Y."/>
            <person name="Sohng J.K."/>
        </authorList>
    </citation>
    <scope>NUCLEOTIDE SEQUENCE</scope>
    <source>
        <tissue evidence="1">Leaf</tissue>
    </source>
</reference>
<protein>
    <submittedName>
        <fullName evidence="1">Uncharacterized protein</fullName>
    </submittedName>
</protein>